<name>A0A6M3LDQ2_9ZZZZ</name>
<evidence type="ECO:0000313" key="2">
    <source>
        <dbReference type="EMBL" id="QJA91752.1"/>
    </source>
</evidence>
<reference evidence="2" key="1">
    <citation type="submission" date="2020-03" db="EMBL/GenBank/DDBJ databases">
        <title>The deep terrestrial virosphere.</title>
        <authorList>
            <person name="Holmfeldt K."/>
            <person name="Nilsson E."/>
            <person name="Simone D."/>
            <person name="Lopez-Fernandez M."/>
            <person name="Wu X."/>
            <person name="de Brujin I."/>
            <person name="Lundin D."/>
            <person name="Andersson A."/>
            <person name="Bertilsson S."/>
            <person name="Dopson M."/>
        </authorList>
    </citation>
    <scope>NUCLEOTIDE SEQUENCE</scope>
    <source>
        <strain evidence="1">MM415A05265</strain>
        <strain evidence="2">MM415B03262</strain>
    </source>
</reference>
<organism evidence="2">
    <name type="scientific">viral metagenome</name>
    <dbReference type="NCBI Taxonomy" id="1070528"/>
    <lineage>
        <taxon>unclassified sequences</taxon>
        <taxon>metagenomes</taxon>
        <taxon>organismal metagenomes</taxon>
    </lineage>
</organism>
<gene>
    <name evidence="1" type="ORF">MM415A05265_0008</name>
    <name evidence="2" type="ORF">MM415B03262_0003</name>
</gene>
<dbReference type="EMBL" id="MT143011">
    <property type="protein sequence ID" value="QJA91752.1"/>
    <property type="molecule type" value="Genomic_DNA"/>
</dbReference>
<sequence>MTTSLDLEPIKARIEIVQMVPPGPGESPTPMDMLARDVDALIAEVERLQGRVVAYKVAFRRLGACIRAARQVTAVMAHMPPGEVRAVVLMPNWLQHIIGAEMALILDENKAVNYVDFTCGLRGKEYILTVQRKEGRTPHELRREAEAEVERLRAQLQAIQEGYCE</sequence>
<dbReference type="EMBL" id="MT141667">
    <property type="protein sequence ID" value="QJA68991.1"/>
    <property type="molecule type" value="Genomic_DNA"/>
</dbReference>
<accession>A0A6M3LDQ2</accession>
<proteinExistence type="predicted"/>
<evidence type="ECO:0000313" key="1">
    <source>
        <dbReference type="EMBL" id="QJA68991.1"/>
    </source>
</evidence>
<protein>
    <submittedName>
        <fullName evidence="2">Uncharacterized protein</fullName>
    </submittedName>
</protein>
<dbReference type="AlphaFoldDB" id="A0A6M3LDQ2"/>